<keyword evidence="5" id="KW-0238">DNA-binding</keyword>
<evidence type="ECO:0000313" key="5">
    <source>
        <dbReference type="EMBL" id="SDT86630.1"/>
    </source>
</evidence>
<dbReference type="PROSITE" id="PS00352">
    <property type="entry name" value="CSD_1"/>
    <property type="match status" value="1"/>
</dbReference>
<dbReference type="SMART" id="SM00357">
    <property type="entry name" value="CSP"/>
    <property type="match status" value="1"/>
</dbReference>
<feature type="compositionally biased region" description="Low complexity" evidence="2">
    <location>
        <begin position="132"/>
        <end position="147"/>
    </location>
</feature>
<comment type="subcellular location">
    <subcellularLocation>
        <location evidence="1">Cytoplasm</location>
    </subcellularLocation>
</comment>
<accession>A0A1H2DUU6</accession>
<dbReference type="Gene3D" id="2.40.50.140">
    <property type="entry name" value="Nucleic acid-binding proteins"/>
    <property type="match status" value="1"/>
</dbReference>
<reference evidence="6" key="1">
    <citation type="submission" date="2016-10" db="EMBL/GenBank/DDBJ databases">
        <authorList>
            <person name="Varghese N."/>
            <person name="Submissions S."/>
        </authorList>
    </citation>
    <scope>NUCLEOTIDE SEQUENCE [LARGE SCALE GENOMIC DNA]</scope>
    <source>
        <strain evidence="6">CCTCC 2012022</strain>
    </source>
</reference>
<evidence type="ECO:0000256" key="2">
    <source>
        <dbReference type="SAM" id="MobiDB-lite"/>
    </source>
</evidence>
<protein>
    <submittedName>
        <fullName evidence="5">Cold-shock DNA-binding protein family</fullName>
    </submittedName>
</protein>
<evidence type="ECO:0000259" key="4">
    <source>
        <dbReference type="PROSITE" id="PS51857"/>
    </source>
</evidence>
<dbReference type="AlphaFoldDB" id="A0A1H2DUU6"/>
<dbReference type="PANTHER" id="PTHR11544">
    <property type="entry name" value="COLD SHOCK DOMAIN CONTAINING PROTEINS"/>
    <property type="match status" value="1"/>
</dbReference>
<feature type="domain" description="CSD" evidence="4">
    <location>
        <begin position="149"/>
        <end position="213"/>
    </location>
</feature>
<dbReference type="InterPro" id="IPR012340">
    <property type="entry name" value="NA-bd_OB-fold"/>
</dbReference>
<dbReference type="InterPro" id="IPR019844">
    <property type="entry name" value="CSD_CS"/>
</dbReference>
<dbReference type="NCBIfam" id="NF041604">
    <property type="entry name" value="CSP_NTE_dom"/>
    <property type="match status" value="1"/>
</dbReference>
<dbReference type="InterPro" id="IPR050181">
    <property type="entry name" value="Cold_shock_domain"/>
</dbReference>
<dbReference type="Proteomes" id="UP000243063">
    <property type="component" value="Chromosome I"/>
</dbReference>
<dbReference type="STRING" id="1245526.SAMN05216580_0016"/>
<name>A0A1H2DUU6_9GAMM</name>
<feature type="region of interest" description="Disordered" evidence="2">
    <location>
        <begin position="117"/>
        <end position="147"/>
    </location>
</feature>
<evidence type="ECO:0000313" key="6">
    <source>
        <dbReference type="Proteomes" id="UP000243063"/>
    </source>
</evidence>
<feature type="transmembrane region" description="Helical" evidence="3">
    <location>
        <begin position="36"/>
        <end position="55"/>
    </location>
</feature>
<dbReference type="EMBL" id="LT629780">
    <property type="protein sequence ID" value="SDT86630.1"/>
    <property type="molecule type" value="Genomic_DNA"/>
</dbReference>
<gene>
    <name evidence="5" type="ORF">SAMN05216580_0016</name>
</gene>
<dbReference type="InterPro" id="IPR002059">
    <property type="entry name" value="CSP_DNA-bd"/>
</dbReference>
<dbReference type="InterPro" id="IPR048090">
    <property type="entry name" value="CSP_N_ext_dom"/>
</dbReference>
<sequence length="219" mass="23303">MSILKPLHLLGGAAALLLSFVPSLRGEALPWLQQPAALHLAFIGVANLLVAPFAATRRARLQPWASALLILAALIQAASLLLPLEQVAGLPAVLASLGALALASLLQLLPSLPLEPAAQSQPQPAPRAAHKPVASPRPAAPRAAGNAVRETGTVKWFNTSKGFGFISRDDGEDIFVHFRAIRGEGHRVLVEGQRVEFSVVMRDKGLQAEDVTDENPDWR</sequence>
<dbReference type="Pfam" id="PF00313">
    <property type="entry name" value="CSD"/>
    <property type="match status" value="1"/>
</dbReference>
<dbReference type="CDD" id="cd04458">
    <property type="entry name" value="CSP_CDS"/>
    <property type="match status" value="1"/>
</dbReference>
<evidence type="ECO:0000256" key="1">
    <source>
        <dbReference type="RuleBase" id="RU000408"/>
    </source>
</evidence>
<keyword evidence="6" id="KW-1185">Reference proteome</keyword>
<dbReference type="PROSITE" id="PS51857">
    <property type="entry name" value="CSD_2"/>
    <property type="match status" value="1"/>
</dbReference>
<feature type="transmembrane region" description="Helical" evidence="3">
    <location>
        <begin position="67"/>
        <end position="84"/>
    </location>
</feature>
<feature type="transmembrane region" description="Helical" evidence="3">
    <location>
        <begin position="90"/>
        <end position="109"/>
    </location>
</feature>
<dbReference type="SUPFAM" id="SSF50249">
    <property type="entry name" value="Nucleic acid-binding proteins"/>
    <property type="match status" value="1"/>
</dbReference>
<dbReference type="InterPro" id="IPR011129">
    <property type="entry name" value="CSD"/>
</dbReference>
<dbReference type="GO" id="GO:0005829">
    <property type="term" value="C:cytosol"/>
    <property type="evidence" value="ECO:0007669"/>
    <property type="project" value="UniProtKB-ARBA"/>
</dbReference>
<keyword evidence="3" id="KW-0812">Transmembrane</keyword>
<keyword evidence="3" id="KW-1133">Transmembrane helix</keyword>
<keyword evidence="3" id="KW-0472">Membrane</keyword>
<dbReference type="PRINTS" id="PR00050">
    <property type="entry name" value="COLDSHOCK"/>
</dbReference>
<evidence type="ECO:0000256" key="3">
    <source>
        <dbReference type="SAM" id="Phobius"/>
    </source>
</evidence>
<dbReference type="GO" id="GO:0003677">
    <property type="term" value="F:DNA binding"/>
    <property type="evidence" value="ECO:0007669"/>
    <property type="project" value="UniProtKB-KW"/>
</dbReference>
<organism evidence="5 6">
    <name type="scientific">Geopseudomonas guangdongensis</name>
    <dbReference type="NCBI Taxonomy" id="1245526"/>
    <lineage>
        <taxon>Bacteria</taxon>
        <taxon>Pseudomonadati</taxon>
        <taxon>Pseudomonadota</taxon>
        <taxon>Gammaproteobacteria</taxon>
        <taxon>Pseudomonadales</taxon>
        <taxon>Pseudomonadaceae</taxon>
        <taxon>Geopseudomonas</taxon>
    </lineage>
</organism>
<proteinExistence type="predicted"/>